<evidence type="ECO:0000313" key="10">
    <source>
        <dbReference type="Proteomes" id="UP000031030"/>
    </source>
</evidence>
<evidence type="ECO:0000256" key="7">
    <source>
        <dbReference type="SAM" id="Phobius"/>
    </source>
</evidence>
<dbReference type="InterPro" id="IPR008984">
    <property type="entry name" value="SMAD_FHA_dom_sf"/>
</dbReference>
<accession>A0A0B2A6L0</accession>
<evidence type="ECO:0000256" key="4">
    <source>
        <dbReference type="ARBA" id="ARBA00022692"/>
    </source>
</evidence>
<proteinExistence type="predicted"/>
<keyword evidence="5 7" id="KW-1133">Transmembrane helix</keyword>
<keyword evidence="6 7" id="KW-0472">Membrane</keyword>
<dbReference type="Pfam" id="PF00498">
    <property type="entry name" value="FHA"/>
    <property type="match status" value="1"/>
</dbReference>
<evidence type="ECO:0000259" key="8">
    <source>
        <dbReference type="PROSITE" id="PS50006"/>
    </source>
</evidence>
<organism evidence="9 10">
    <name type="scientific">Microbacterium mangrovi</name>
    <dbReference type="NCBI Taxonomy" id="1348253"/>
    <lineage>
        <taxon>Bacteria</taxon>
        <taxon>Bacillati</taxon>
        <taxon>Actinomycetota</taxon>
        <taxon>Actinomycetes</taxon>
        <taxon>Micrococcales</taxon>
        <taxon>Microbacteriaceae</taxon>
        <taxon>Microbacterium</taxon>
    </lineage>
</organism>
<comment type="subcellular location">
    <subcellularLocation>
        <location evidence="1">Cell membrane</location>
        <topology evidence="1">Multi-pass membrane protein</topology>
    </subcellularLocation>
</comment>
<dbReference type="InterPro" id="IPR051791">
    <property type="entry name" value="Pra-immunoreactive"/>
</dbReference>
<reference evidence="9 10" key="1">
    <citation type="submission" date="2014-11" db="EMBL/GenBank/DDBJ databases">
        <title>Genome sequence of Microbacterium mangrovi MUSC 115(T).</title>
        <authorList>
            <person name="Lee L.-H."/>
        </authorList>
    </citation>
    <scope>NUCLEOTIDE SEQUENCE [LARGE SCALE GENOMIC DNA]</scope>
    <source>
        <strain evidence="9 10">MUSC 115</strain>
    </source>
</reference>
<evidence type="ECO:0000256" key="5">
    <source>
        <dbReference type="ARBA" id="ARBA00022989"/>
    </source>
</evidence>
<sequence length="309" mass="32112">MASFPPDSSEPEALATLGSRIGACVIDAVPFAIIGALSGIITIIIGVSGVSSHEIGQAGSGAGVVQVIAAVLMFAWWLTITIMQGGQGSVGQRICGIHAVDARDARPLGFLRSALRNIVWLASCLILVGFVTPLFDEKLHQGWHDKAAGSLVVERVRVSGVAGAVRAVASPDFVAASSVVPAATAPIPSLRPTPSVPPVPPPPAPAVSLIWDDGTRIPVHARTVFGRNPQAQDGAAVIPVQDDSLSLSKTHFQIEIATDSAYITDLNSTNGTVLVRSGTHERLTPGVRVPLRPGDQLEFGDRFAVVGRS</sequence>
<dbReference type="Pfam" id="PF06271">
    <property type="entry name" value="RDD"/>
    <property type="match status" value="1"/>
</dbReference>
<dbReference type="RefSeq" id="WP_039400091.1">
    <property type="nucleotide sequence ID" value="NZ_JTDK01000011.1"/>
</dbReference>
<dbReference type="SUPFAM" id="SSF49879">
    <property type="entry name" value="SMAD/FHA domain"/>
    <property type="match status" value="1"/>
</dbReference>
<evidence type="ECO:0000313" key="9">
    <source>
        <dbReference type="EMBL" id="KHK97183.1"/>
    </source>
</evidence>
<evidence type="ECO:0000256" key="2">
    <source>
        <dbReference type="ARBA" id="ARBA00022475"/>
    </source>
</evidence>
<keyword evidence="4 7" id="KW-0812">Transmembrane</keyword>
<keyword evidence="10" id="KW-1185">Reference proteome</keyword>
<dbReference type="PANTHER" id="PTHR36115:SF6">
    <property type="entry name" value="PROLINE-RICH ANTIGEN HOMOLOG"/>
    <property type="match status" value="1"/>
</dbReference>
<feature type="transmembrane region" description="Helical" evidence="7">
    <location>
        <begin position="118"/>
        <end position="135"/>
    </location>
</feature>
<dbReference type="OrthoDB" id="3254248at2"/>
<comment type="caution">
    <text evidence="9">The sequence shown here is derived from an EMBL/GenBank/DDBJ whole genome shotgun (WGS) entry which is preliminary data.</text>
</comment>
<dbReference type="Gene3D" id="2.60.200.20">
    <property type="match status" value="1"/>
</dbReference>
<evidence type="ECO:0000256" key="6">
    <source>
        <dbReference type="ARBA" id="ARBA00023136"/>
    </source>
</evidence>
<dbReference type="PROSITE" id="PS50006">
    <property type="entry name" value="FHA_DOMAIN"/>
    <property type="match status" value="1"/>
</dbReference>
<keyword evidence="3" id="KW-0597">Phosphoprotein</keyword>
<protein>
    <recommendedName>
        <fullName evidence="8">FHA domain-containing protein</fullName>
    </recommendedName>
</protein>
<dbReference type="AlphaFoldDB" id="A0A0B2A6L0"/>
<gene>
    <name evidence="9" type="ORF">LK09_13055</name>
</gene>
<feature type="transmembrane region" description="Helical" evidence="7">
    <location>
        <begin position="59"/>
        <end position="78"/>
    </location>
</feature>
<name>A0A0B2A6L0_9MICO</name>
<dbReference type="EMBL" id="JTDK01000011">
    <property type="protein sequence ID" value="KHK97183.1"/>
    <property type="molecule type" value="Genomic_DNA"/>
</dbReference>
<dbReference type="InterPro" id="IPR000253">
    <property type="entry name" value="FHA_dom"/>
</dbReference>
<dbReference type="PANTHER" id="PTHR36115">
    <property type="entry name" value="PROLINE-RICH ANTIGEN HOMOLOG-RELATED"/>
    <property type="match status" value="1"/>
</dbReference>
<dbReference type="Proteomes" id="UP000031030">
    <property type="component" value="Unassembled WGS sequence"/>
</dbReference>
<dbReference type="InterPro" id="IPR010432">
    <property type="entry name" value="RDD"/>
</dbReference>
<dbReference type="GO" id="GO:0005886">
    <property type="term" value="C:plasma membrane"/>
    <property type="evidence" value="ECO:0007669"/>
    <property type="project" value="UniProtKB-SubCell"/>
</dbReference>
<feature type="transmembrane region" description="Helical" evidence="7">
    <location>
        <begin position="20"/>
        <end position="47"/>
    </location>
</feature>
<evidence type="ECO:0000256" key="3">
    <source>
        <dbReference type="ARBA" id="ARBA00022553"/>
    </source>
</evidence>
<dbReference type="STRING" id="1348253.LK09_13055"/>
<feature type="domain" description="FHA" evidence="8">
    <location>
        <begin position="223"/>
        <end position="274"/>
    </location>
</feature>
<evidence type="ECO:0000256" key="1">
    <source>
        <dbReference type="ARBA" id="ARBA00004651"/>
    </source>
</evidence>
<keyword evidence="2" id="KW-1003">Cell membrane</keyword>